<evidence type="ECO:0000256" key="2">
    <source>
        <dbReference type="ARBA" id="ARBA00022676"/>
    </source>
</evidence>
<dbReference type="PANTHER" id="PTHR48090:SF3">
    <property type="entry name" value="UNDECAPRENYL-PHOSPHATE 4-DEOXY-4-FORMAMIDO-L-ARABINOSE TRANSFERASE"/>
    <property type="match status" value="1"/>
</dbReference>
<protein>
    <recommendedName>
        <fullName evidence="8">Glycosyltransferase 2-like domain-containing protein</fullName>
    </recommendedName>
</protein>
<reference evidence="9 10" key="1">
    <citation type="journal article" date="2016" name="Nat. Commun.">
        <title>Thousands of microbial genomes shed light on interconnected biogeochemical processes in an aquifer system.</title>
        <authorList>
            <person name="Anantharaman K."/>
            <person name="Brown C.T."/>
            <person name="Hug L.A."/>
            <person name="Sharon I."/>
            <person name="Castelle C.J."/>
            <person name="Probst A.J."/>
            <person name="Thomas B.C."/>
            <person name="Singh A."/>
            <person name="Wilkins M.J."/>
            <person name="Karaoz U."/>
            <person name="Brodie E.L."/>
            <person name="Williams K.H."/>
            <person name="Hubbard S.S."/>
            <person name="Banfield J.F."/>
        </authorList>
    </citation>
    <scope>NUCLEOTIDE SEQUENCE [LARGE SCALE GENOMIC DNA]</scope>
</reference>
<comment type="caution">
    <text evidence="9">The sequence shown here is derived from an EMBL/GenBank/DDBJ whole genome shotgun (WGS) entry which is preliminary data.</text>
</comment>
<keyword evidence="5" id="KW-0448">Lipopolysaccharide biosynthesis</keyword>
<dbReference type="EMBL" id="MFJR01000013">
    <property type="protein sequence ID" value="OGG26140.1"/>
    <property type="molecule type" value="Genomic_DNA"/>
</dbReference>
<keyword evidence="1" id="KW-1003">Cell membrane</keyword>
<evidence type="ECO:0000256" key="1">
    <source>
        <dbReference type="ARBA" id="ARBA00022475"/>
    </source>
</evidence>
<evidence type="ECO:0000313" key="9">
    <source>
        <dbReference type="EMBL" id="OGG26140.1"/>
    </source>
</evidence>
<dbReference type="InterPro" id="IPR001173">
    <property type="entry name" value="Glyco_trans_2-like"/>
</dbReference>
<name>A0A1F6AN62_9BACT</name>
<evidence type="ECO:0000256" key="7">
    <source>
        <dbReference type="ARBA" id="ARBA00023136"/>
    </source>
</evidence>
<keyword evidence="7" id="KW-0472">Membrane</keyword>
<dbReference type="GO" id="GO:0099621">
    <property type="term" value="F:undecaprenyl-phosphate 4-deoxy-4-formamido-L-arabinose transferase activity"/>
    <property type="evidence" value="ECO:0007669"/>
    <property type="project" value="TreeGrafter"/>
</dbReference>
<evidence type="ECO:0000313" key="10">
    <source>
        <dbReference type="Proteomes" id="UP000176609"/>
    </source>
</evidence>
<evidence type="ECO:0000256" key="5">
    <source>
        <dbReference type="ARBA" id="ARBA00022985"/>
    </source>
</evidence>
<keyword evidence="6" id="KW-1133">Transmembrane helix</keyword>
<feature type="domain" description="Glycosyltransferase 2-like" evidence="8">
    <location>
        <begin position="8"/>
        <end position="153"/>
    </location>
</feature>
<dbReference type="AlphaFoldDB" id="A0A1F6AN62"/>
<accession>A0A1F6AN62</accession>
<dbReference type="InterPro" id="IPR029044">
    <property type="entry name" value="Nucleotide-diphossugar_trans"/>
</dbReference>
<evidence type="ECO:0000256" key="3">
    <source>
        <dbReference type="ARBA" id="ARBA00022679"/>
    </source>
</evidence>
<keyword evidence="3" id="KW-0808">Transferase</keyword>
<dbReference type="SUPFAM" id="SSF53448">
    <property type="entry name" value="Nucleotide-diphospho-sugar transferases"/>
    <property type="match status" value="1"/>
</dbReference>
<dbReference type="InterPro" id="IPR050256">
    <property type="entry name" value="Glycosyltransferase_2"/>
</dbReference>
<keyword evidence="2" id="KW-0328">Glycosyltransferase</keyword>
<evidence type="ECO:0000259" key="8">
    <source>
        <dbReference type="Pfam" id="PF00535"/>
    </source>
</evidence>
<dbReference type="GO" id="GO:0009103">
    <property type="term" value="P:lipopolysaccharide biosynthetic process"/>
    <property type="evidence" value="ECO:0007669"/>
    <property type="project" value="UniProtKB-KW"/>
</dbReference>
<organism evidence="9 10">
    <name type="scientific">Candidatus Gottesmanbacteria bacterium RIFCSPLOWO2_01_FULL_39_12b</name>
    <dbReference type="NCBI Taxonomy" id="1798388"/>
    <lineage>
        <taxon>Bacteria</taxon>
        <taxon>Candidatus Gottesmaniibacteriota</taxon>
    </lineage>
</organism>
<proteinExistence type="predicted"/>
<dbReference type="PANTHER" id="PTHR48090">
    <property type="entry name" value="UNDECAPRENYL-PHOSPHATE 4-DEOXY-4-FORMAMIDO-L-ARABINOSE TRANSFERASE-RELATED"/>
    <property type="match status" value="1"/>
</dbReference>
<evidence type="ECO:0000256" key="6">
    <source>
        <dbReference type="ARBA" id="ARBA00022989"/>
    </source>
</evidence>
<dbReference type="Gene3D" id="3.90.550.10">
    <property type="entry name" value="Spore Coat Polysaccharide Biosynthesis Protein SpsA, Chain A"/>
    <property type="match status" value="1"/>
</dbReference>
<keyword evidence="4" id="KW-0812">Transmembrane</keyword>
<sequence>MDKISSLSIIIPAFNDEVTIEKVLAQAVQIGEEYSNQYEIVVIDDGSTDKTYKKIERESQKNKRIKFKYHLKNLGFGVTIKELYYSARYDYIFSIPGDRQIRADVIKLLIPQLKTHDFIIGLRKKRMDSWLRRLQSRSYNRLMRILFQINLRDVNSTKLFPRSILGQISLVTSSAFIDTELCIKTIRNGFKISEVEIPHYPRGALGGIGVMNLKIVLPVIRDLIIFWGTRLLMKSIIFI</sequence>
<gene>
    <name evidence="9" type="ORF">A2960_04060</name>
</gene>
<dbReference type="GO" id="GO:0005886">
    <property type="term" value="C:plasma membrane"/>
    <property type="evidence" value="ECO:0007669"/>
    <property type="project" value="TreeGrafter"/>
</dbReference>
<evidence type="ECO:0000256" key="4">
    <source>
        <dbReference type="ARBA" id="ARBA00022692"/>
    </source>
</evidence>
<dbReference type="CDD" id="cd04179">
    <property type="entry name" value="DPM_DPG-synthase_like"/>
    <property type="match status" value="1"/>
</dbReference>
<dbReference type="Proteomes" id="UP000176609">
    <property type="component" value="Unassembled WGS sequence"/>
</dbReference>
<dbReference type="Pfam" id="PF00535">
    <property type="entry name" value="Glycos_transf_2"/>
    <property type="match status" value="1"/>
</dbReference>